<feature type="binding site" evidence="14">
    <location>
        <begin position="203"/>
        <end position="205"/>
    </location>
    <ligand>
        <name>iminosuccinate</name>
        <dbReference type="ChEBI" id="CHEBI:77875"/>
    </ligand>
</feature>
<evidence type="ECO:0000313" key="16">
    <source>
        <dbReference type="Proteomes" id="UP000184196"/>
    </source>
</evidence>
<dbReference type="PANTHER" id="PTHR30573">
    <property type="entry name" value="QUINOLINATE SYNTHETASE A"/>
    <property type="match status" value="1"/>
</dbReference>
<dbReference type="HAMAP" id="MF_00568">
    <property type="entry name" value="NadA_type2"/>
    <property type="match status" value="1"/>
</dbReference>
<evidence type="ECO:0000256" key="6">
    <source>
        <dbReference type="ARBA" id="ARBA00022490"/>
    </source>
</evidence>
<dbReference type="GO" id="GO:0051539">
    <property type="term" value="F:4 iron, 4 sulfur cluster binding"/>
    <property type="evidence" value="ECO:0007669"/>
    <property type="project" value="UniProtKB-KW"/>
</dbReference>
<dbReference type="OrthoDB" id="9801204at2"/>
<evidence type="ECO:0000256" key="11">
    <source>
        <dbReference type="ARBA" id="ARBA00023014"/>
    </source>
</evidence>
<dbReference type="NCBIfam" id="TIGR00550">
    <property type="entry name" value="nadA"/>
    <property type="match status" value="1"/>
</dbReference>
<evidence type="ECO:0000256" key="2">
    <source>
        <dbReference type="ARBA" id="ARBA00004496"/>
    </source>
</evidence>
<name>A0A1M4WJU5_9FIRM</name>
<dbReference type="FunFam" id="3.40.50.10800:FF:000003">
    <property type="entry name" value="Quinolinate synthase A"/>
    <property type="match status" value="1"/>
</dbReference>
<organism evidence="15 16">
    <name type="scientific">Desulfofundulus australicus DSM 11792</name>
    <dbReference type="NCBI Taxonomy" id="1121425"/>
    <lineage>
        <taxon>Bacteria</taxon>
        <taxon>Bacillati</taxon>
        <taxon>Bacillota</taxon>
        <taxon>Clostridia</taxon>
        <taxon>Eubacteriales</taxon>
        <taxon>Peptococcaceae</taxon>
        <taxon>Desulfofundulus</taxon>
    </lineage>
</organism>
<keyword evidence="7 14" id="KW-0662">Pyridine nucleotide biosynthesis</keyword>
<comment type="catalytic activity">
    <reaction evidence="12">
        <text>iminosuccinate + dihydroxyacetone phosphate = quinolinate + phosphate + 2 H2O + H(+)</text>
        <dbReference type="Rhea" id="RHEA:25888"/>
        <dbReference type="ChEBI" id="CHEBI:15377"/>
        <dbReference type="ChEBI" id="CHEBI:15378"/>
        <dbReference type="ChEBI" id="CHEBI:29959"/>
        <dbReference type="ChEBI" id="CHEBI:43474"/>
        <dbReference type="ChEBI" id="CHEBI:57642"/>
        <dbReference type="ChEBI" id="CHEBI:77875"/>
        <dbReference type="EC" id="2.5.1.72"/>
    </reaction>
    <physiologicalReaction direction="left-to-right" evidence="12">
        <dbReference type="Rhea" id="RHEA:25889"/>
    </physiologicalReaction>
</comment>
<proteinExistence type="inferred from homology"/>
<keyword evidence="8 14" id="KW-0808">Transferase</keyword>
<dbReference type="InterPro" id="IPR003473">
    <property type="entry name" value="NadA"/>
</dbReference>
<feature type="binding site" evidence="14">
    <location>
        <position position="91"/>
    </location>
    <ligand>
        <name>[4Fe-4S] cluster</name>
        <dbReference type="ChEBI" id="CHEBI:49883"/>
    </ligand>
</feature>
<dbReference type="UniPathway" id="UPA00253">
    <property type="reaction ID" value="UER00327"/>
</dbReference>
<feature type="binding site" evidence="14">
    <location>
        <position position="134"/>
    </location>
    <ligand>
        <name>iminosuccinate</name>
        <dbReference type="ChEBI" id="CHEBI:77875"/>
    </ligand>
</feature>
<evidence type="ECO:0000256" key="12">
    <source>
        <dbReference type="ARBA" id="ARBA00050125"/>
    </source>
</evidence>
<sequence length="308" mass="34256">MSGNEEKVRYLSEEIKRLKKERRAVILSHVYQRPEVQEIADFVGDSLGLAQQAAKTDAEVIVFCGVHFMAESAAILSPDKIVLLPEIKAGCPMADMVTVEALRERKKEIPGVIVVCYVNTSAAVKAESDVCCTSANAVKVVSSLPEDRPVLFIPDKNLGQYVARQTGRKIHLWEGYCNTHDRLFAEDVLAAREAHPEALVLVHPECHPEVINLADAVASTTGMIRFARESSAREFIIGTETGILHQFRKQCPDKEFYLASDKLICPNMKATTLEKVHRALVTLEPRVTVPPEIREKALRSLERMLAVT</sequence>
<feature type="binding site" evidence="14">
    <location>
        <position position="29"/>
    </location>
    <ligand>
        <name>iminosuccinate</name>
        <dbReference type="ChEBI" id="CHEBI:77875"/>
    </ligand>
</feature>
<dbReference type="SUPFAM" id="SSF142754">
    <property type="entry name" value="NadA-like"/>
    <property type="match status" value="1"/>
</dbReference>
<evidence type="ECO:0000256" key="13">
    <source>
        <dbReference type="ARBA" id="ARBA00073059"/>
    </source>
</evidence>
<evidence type="ECO:0000256" key="8">
    <source>
        <dbReference type="ARBA" id="ARBA00022679"/>
    </source>
</evidence>
<keyword evidence="16" id="KW-1185">Reference proteome</keyword>
<comment type="similarity">
    <text evidence="14">Belongs to the quinolinate synthase family. Type 2 subfamily.</text>
</comment>
<evidence type="ECO:0000256" key="9">
    <source>
        <dbReference type="ARBA" id="ARBA00022723"/>
    </source>
</evidence>
<evidence type="ECO:0000256" key="5">
    <source>
        <dbReference type="ARBA" id="ARBA00022485"/>
    </source>
</evidence>
<feature type="binding site" evidence="14">
    <location>
        <position position="220"/>
    </location>
    <ligand>
        <name>iminosuccinate</name>
        <dbReference type="ChEBI" id="CHEBI:77875"/>
    </ligand>
</feature>
<evidence type="ECO:0000313" key="15">
    <source>
        <dbReference type="EMBL" id="SHE81561.1"/>
    </source>
</evidence>
<keyword evidence="11 14" id="KW-0411">Iron-sulfur</keyword>
<evidence type="ECO:0000256" key="10">
    <source>
        <dbReference type="ARBA" id="ARBA00023004"/>
    </source>
</evidence>
<protein>
    <recommendedName>
        <fullName evidence="13 14">Quinolinate synthase</fullName>
        <ecNumber evidence="4 14">2.5.1.72</ecNumber>
    </recommendedName>
</protein>
<feature type="binding site" evidence="14">
    <location>
        <position position="46"/>
    </location>
    <ligand>
        <name>iminosuccinate</name>
        <dbReference type="ChEBI" id="CHEBI:77875"/>
    </ligand>
</feature>
<dbReference type="GO" id="GO:0008987">
    <property type="term" value="F:quinolinate synthetase A activity"/>
    <property type="evidence" value="ECO:0007669"/>
    <property type="project" value="UniProtKB-UniRule"/>
</dbReference>
<dbReference type="FunFam" id="3.40.50.10800:FF:000001">
    <property type="entry name" value="Quinolinate synthase A"/>
    <property type="match status" value="1"/>
</dbReference>
<reference evidence="16" key="1">
    <citation type="submission" date="2016-11" db="EMBL/GenBank/DDBJ databases">
        <authorList>
            <person name="Varghese N."/>
            <person name="Submissions S."/>
        </authorList>
    </citation>
    <scope>NUCLEOTIDE SEQUENCE [LARGE SCALE GENOMIC DNA]</scope>
    <source>
        <strain evidence="16">DSM 11792</strain>
    </source>
</reference>
<comment type="subcellular location">
    <subcellularLocation>
        <location evidence="2 14">Cytoplasm</location>
    </subcellularLocation>
</comment>
<dbReference type="GO" id="GO:0005737">
    <property type="term" value="C:cytoplasm"/>
    <property type="evidence" value="ECO:0007669"/>
    <property type="project" value="UniProtKB-SubCell"/>
</dbReference>
<dbReference type="InterPro" id="IPR023066">
    <property type="entry name" value="Quinolinate_synth_type2"/>
</dbReference>
<dbReference type="NCBIfam" id="NF006879">
    <property type="entry name" value="PRK09375.1-4"/>
    <property type="match status" value="1"/>
</dbReference>
<comment type="cofactor">
    <cofactor evidence="14">
        <name>[4Fe-4S] cluster</name>
        <dbReference type="ChEBI" id="CHEBI:49883"/>
    </cofactor>
    <text evidence="14">Binds 1 [4Fe-4S] cluster per subunit.</text>
</comment>
<dbReference type="EC" id="2.5.1.72" evidence="4 14"/>
<keyword evidence="5 14" id="KW-0004">4Fe-4S</keyword>
<dbReference type="Pfam" id="PF02445">
    <property type="entry name" value="NadA"/>
    <property type="match status" value="1"/>
</dbReference>
<evidence type="ECO:0000256" key="14">
    <source>
        <dbReference type="HAMAP-Rule" id="MF_00568"/>
    </source>
</evidence>
<feature type="binding site" evidence="14">
    <location>
        <begin position="117"/>
        <end position="119"/>
    </location>
    <ligand>
        <name>iminosuccinate</name>
        <dbReference type="ChEBI" id="CHEBI:77875"/>
    </ligand>
</feature>
<dbReference type="EMBL" id="FQUW01000009">
    <property type="protein sequence ID" value="SHE81561.1"/>
    <property type="molecule type" value="Genomic_DNA"/>
</dbReference>
<keyword evidence="6 14" id="KW-0963">Cytoplasm</keyword>
<dbReference type="RefSeq" id="WP_073163439.1">
    <property type="nucleotide sequence ID" value="NZ_FQUW01000009.1"/>
</dbReference>
<comment type="function">
    <text evidence="1 14">Catalyzes the condensation of iminoaspartate with dihydroxyacetone phosphate to form quinolinate.</text>
</comment>
<dbReference type="AlphaFoldDB" id="A0A1M4WJU5"/>
<dbReference type="Gene3D" id="3.40.50.10800">
    <property type="entry name" value="NadA-like"/>
    <property type="match status" value="3"/>
</dbReference>
<dbReference type="PANTHER" id="PTHR30573:SF0">
    <property type="entry name" value="QUINOLINATE SYNTHASE, CHLOROPLASTIC"/>
    <property type="match status" value="1"/>
</dbReference>
<evidence type="ECO:0000256" key="1">
    <source>
        <dbReference type="ARBA" id="ARBA00003791"/>
    </source>
</evidence>
<dbReference type="InterPro" id="IPR036094">
    <property type="entry name" value="NadA_sf"/>
</dbReference>
<comment type="pathway">
    <text evidence="3 14">Cofactor biosynthesis; NAD(+) biosynthesis; quinolinate from iminoaspartate: step 1/1.</text>
</comment>
<gene>
    <name evidence="14" type="primary">nadA</name>
    <name evidence="15" type="ORF">SAMN02745218_00846</name>
</gene>
<dbReference type="GO" id="GO:0034628">
    <property type="term" value="P:'de novo' NAD+ biosynthetic process from L-aspartate"/>
    <property type="evidence" value="ECO:0007669"/>
    <property type="project" value="TreeGrafter"/>
</dbReference>
<dbReference type="NCBIfam" id="NF006878">
    <property type="entry name" value="PRK09375.1-2"/>
    <property type="match status" value="1"/>
</dbReference>
<evidence type="ECO:0000256" key="7">
    <source>
        <dbReference type="ARBA" id="ARBA00022642"/>
    </source>
</evidence>
<accession>A0A1M4WJU5</accession>
<keyword evidence="9 14" id="KW-0479">Metal-binding</keyword>
<feature type="binding site" evidence="14">
    <location>
        <position position="177"/>
    </location>
    <ligand>
        <name>[4Fe-4S] cluster</name>
        <dbReference type="ChEBI" id="CHEBI:49883"/>
    </ligand>
</feature>
<dbReference type="GO" id="GO:0046872">
    <property type="term" value="F:metal ion binding"/>
    <property type="evidence" value="ECO:0007669"/>
    <property type="project" value="UniProtKB-KW"/>
</dbReference>
<keyword evidence="10 14" id="KW-0408">Iron</keyword>
<dbReference type="Proteomes" id="UP000184196">
    <property type="component" value="Unassembled WGS sequence"/>
</dbReference>
<evidence type="ECO:0000256" key="3">
    <source>
        <dbReference type="ARBA" id="ARBA00005065"/>
    </source>
</evidence>
<feature type="binding site" evidence="14">
    <location>
        <position position="265"/>
    </location>
    <ligand>
        <name>[4Fe-4S] cluster</name>
        <dbReference type="ChEBI" id="CHEBI:49883"/>
    </ligand>
</feature>
<evidence type="ECO:0000256" key="4">
    <source>
        <dbReference type="ARBA" id="ARBA00012669"/>
    </source>
</evidence>